<evidence type="ECO:0000256" key="4">
    <source>
        <dbReference type="ARBA" id="ARBA00023069"/>
    </source>
</evidence>
<dbReference type="CDD" id="cd10747">
    <property type="entry name" value="DnaJ_C"/>
    <property type="match status" value="1"/>
</dbReference>
<dbReference type="InterPro" id="IPR001623">
    <property type="entry name" value="DnaJ_domain"/>
</dbReference>
<evidence type="ECO:0000256" key="7">
    <source>
        <dbReference type="ARBA" id="ARBA00056649"/>
    </source>
</evidence>
<comment type="subcellular location">
    <subcellularLocation>
        <location evidence="1">Cell projection</location>
        <location evidence="1">Cilium</location>
        <location evidence="1">Flagellum</location>
    </subcellularLocation>
</comment>
<comment type="subunit">
    <text evidence="8">Homodimer. Component of the axonemal radial spoke complex 1 (RS1), at least composed of spoke head proteins RSPH1, RSPH3, RSPH9 and the cilia-specific component RSPH4A or sperm-specific component RSPH6A, spoke stalk proteins RSPH14, DNAJB13, DYDC1, ROPN1L and NME5, and the anchor protein IQUB. Interacts with SUN5. Interacts with IQUB.</text>
</comment>
<keyword evidence="3" id="KW-0282">Flagellum</keyword>
<dbReference type="Gene3D" id="1.10.287.110">
    <property type="entry name" value="DnaJ domain"/>
    <property type="match status" value="1"/>
</dbReference>
<dbReference type="GO" id="GO:0036126">
    <property type="term" value="C:sperm flagellum"/>
    <property type="evidence" value="ECO:0007669"/>
    <property type="project" value="UniProtKB-ARBA"/>
</dbReference>
<dbReference type="Pfam" id="PF00226">
    <property type="entry name" value="DnaJ"/>
    <property type="match status" value="1"/>
</dbReference>
<dbReference type="InterPro" id="IPR051339">
    <property type="entry name" value="DnaJ_subfamily_B"/>
</dbReference>
<dbReference type="InterPro" id="IPR002939">
    <property type="entry name" value="DnaJ_C"/>
</dbReference>
<evidence type="ECO:0000313" key="15">
    <source>
        <dbReference type="EMBL" id="KAJ8276658.1"/>
    </source>
</evidence>
<dbReference type="FunFam" id="2.60.260.20:FF:000006">
    <property type="entry name" value="DnaJ subfamily B member 13"/>
    <property type="match status" value="1"/>
</dbReference>
<evidence type="ECO:0000256" key="13">
    <source>
        <dbReference type="ARBA" id="ARBA00081125"/>
    </source>
</evidence>
<dbReference type="Proteomes" id="UP001152803">
    <property type="component" value="Unassembled WGS sequence"/>
</dbReference>
<evidence type="ECO:0000256" key="5">
    <source>
        <dbReference type="ARBA" id="ARBA00023186"/>
    </source>
</evidence>
<dbReference type="PRINTS" id="PR00625">
    <property type="entry name" value="JDOMAIN"/>
</dbReference>
<keyword evidence="16" id="KW-1185">Reference proteome</keyword>
<organism evidence="15 16">
    <name type="scientific">Conger conger</name>
    <name type="common">Conger eel</name>
    <name type="synonym">Muraena conger</name>
    <dbReference type="NCBI Taxonomy" id="82655"/>
    <lineage>
        <taxon>Eukaryota</taxon>
        <taxon>Metazoa</taxon>
        <taxon>Chordata</taxon>
        <taxon>Craniata</taxon>
        <taxon>Vertebrata</taxon>
        <taxon>Euteleostomi</taxon>
        <taxon>Actinopterygii</taxon>
        <taxon>Neopterygii</taxon>
        <taxon>Teleostei</taxon>
        <taxon>Anguilliformes</taxon>
        <taxon>Congridae</taxon>
        <taxon>Conger</taxon>
    </lineage>
</organism>
<sequence>MNACKIDHVKNERVQNTRENRRCYRDNTLERMGQDYYAALDINRSASDADIKKAYRRLALKYHPHTNCQMGAYEKFSQIAEAYDVLSDPRKKATYDKFGEEGLKGGIPPDCGGNGAWTTGYTYHENPEKVFRDFFGGDNPFSDFNVEDTSEVNIRFGGLHGRGVKKQDTPIERDLHLALEDLFFGCTKKIKISRRVMNEDGHTSSIKDKILTIHVKPGWKQGTRITFEKEGDQGPNSIPADIVFIVREKRHVRFSRQQDDLIYTSHIFLEKALTGFSVEVETLDSRLLNIPINDIVHPKYSKVVPGEGMPLSNDPSQRGDLIIQFDIHFPEKLSSEKKRLIKQALAI</sequence>
<dbReference type="PANTHER" id="PTHR24078">
    <property type="entry name" value="DNAJ HOMOLOG SUBFAMILY C MEMBER"/>
    <property type="match status" value="1"/>
</dbReference>
<keyword evidence="5" id="KW-0143">Chaperone</keyword>
<dbReference type="SUPFAM" id="SSF49493">
    <property type="entry name" value="HSP40/DnaJ peptide-binding domain"/>
    <property type="match status" value="2"/>
</dbReference>
<dbReference type="Pfam" id="PF01556">
    <property type="entry name" value="DnaJ_C"/>
    <property type="match status" value="1"/>
</dbReference>
<dbReference type="PANTHER" id="PTHR24078:SF519">
    <property type="entry name" value="DNAJ HOMOLOG SUBFAMILY B MEMBER 13"/>
    <property type="match status" value="1"/>
</dbReference>
<dbReference type="GO" id="GO:0005829">
    <property type="term" value="C:cytosol"/>
    <property type="evidence" value="ECO:0007669"/>
    <property type="project" value="TreeGrafter"/>
</dbReference>
<dbReference type="InterPro" id="IPR018253">
    <property type="entry name" value="DnaJ_domain_CS"/>
</dbReference>
<dbReference type="FunFam" id="1.10.287.110:FF:000033">
    <property type="entry name" value="dnaJ homolog subfamily B member 13"/>
    <property type="match status" value="1"/>
</dbReference>
<dbReference type="InterPro" id="IPR008971">
    <property type="entry name" value="HSP40/DnaJ_pept-bd"/>
</dbReference>
<dbReference type="SMART" id="SM00271">
    <property type="entry name" value="DnaJ"/>
    <property type="match status" value="1"/>
</dbReference>
<dbReference type="GO" id="GO:0006457">
    <property type="term" value="P:protein folding"/>
    <property type="evidence" value="ECO:0007669"/>
    <property type="project" value="InterPro"/>
</dbReference>
<dbReference type="InterPro" id="IPR036869">
    <property type="entry name" value="J_dom_sf"/>
</dbReference>
<dbReference type="CDD" id="cd06257">
    <property type="entry name" value="DnaJ"/>
    <property type="match status" value="1"/>
</dbReference>
<gene>
    <name evidence="15" type="ORF">COCON_G00084100</name>
</gene>
<evidence type="ECO:0000259" key="14">
    <source>
        <dbReference type="PROSITE" id="PS50076"/>
    </source>
</evidence>
<protein>
    <recommendedName>
        <fullName evidence="9">DnaJ homolog subfamily B member 13</fullName>
    </recommendedName>
    <alternativeName>
        <fullName evidence="12">Testis and spermatogenesis cell-related protein 6</fullName>
    </alternativeName>
    <alternativeName>
        <fullName evidence="13">Testis spermatocyte apoptosis-related gene 6 protein</fullName>
    </alternativeName>
    <alternativeName>
        <fullName evidence="10">Testis spermatogenesis apoptosis-related gene 3 protein</fullName>
    </alternativeName>
    <alternativeName>
        <fullName evidence="11">Testis spermatogenesis apoptosis-related gene 6 protein</fullName>
    </alternativeName>
</protein>
<keyword evidence="2" id="KW-0970">Cilium biogenesis/degradation</keyword>
<dbReference type="GO" id="GO:0051082">
    <property type="term" value="F:unfolded protein binding"/>
    <property type="evidence" value="ECO:0007669"/>
    <property type="project" value="InterPro"/>
</dbReference>
<evidence type="ECO:0000256" key="11">
    <source>
        <dbReference type="ARBA" id="ARBA00078669"/>
    </source>
</evidence>
<dbReference type="PROSITE" id="PS00636">
    <property type="entry name" value="DNAJ_1"/>
    <property type="match status" value="1"/>
</dbReference>
<proteinExistence type="predicted"/>
<accession>A0A9Q1DQ67</accession>
<evidence type="ECO:0000256" key="12">
    <source>
        <dbReference type="ARBA" id="ARBA00080190"/>
    </source>
</evidence>
<evidence type="ECO:0000313" key="16">
    <source>
        <dbReference type="Proteomes" id="UP001152803"/>
    </source>
</evidence>
<evidence type="ECO:0000256" key="8">
    <source>
        <dbReference type="ARBA" id="ARBA00064985"/>
    </source>
</evidence>
<dbReference type="OrthoDB" id="550424at2759"/>
<dbReference type="SUPFAM" id="SSF46565">
    <property type="entry name" value="Chaperone J-domain"/>
    <property type="match status" value="1"/>
</dbReference>
<evidence type="ECO:0000256" key="2">
    <source>
        <dbReference type="ARBA" id="ARBA00022794"/>
    </source>
</evidence>
<evidence type="ECO:0000256" key="10">
    <source>
        <dbReference type="ARBA" id="ARBA00075378"/>
    </source>
</evidence>
<comment type="caution">
    <text evidence="15">The sequence shown here is derived from an EMBL/GenBank/DDBJ whole genome shotgun (WGS) entry which is preliminary data.</text>
</comment>
<dbReference type="Gene3D" id="2.60.260.20">
    <property type="entry name" value="Urease metallochaperone UreE, N-terminal domain"/>
    <property type="match status" value="2"/>
</dbReference>
<evidence type="ECO:0000256" key="3">
    <source>
        <dbReference type="ARBA" id="ARBA00022846"/>
    </source>
</evidence>
<comment type="function">
    <text evidence="7">Functions as part of axonemal radial spoke complexes that play an important part in the motility of sperm and cilia.</text>
</comment>
<name>A0A9Q1DQ67_CONCO</name>
<dbReference type="GO" id="GO:0051087">
    <property type="term" value="F:protein-folding chaperone binding"/>
    <property type="evidence" value="ECO:0007669"/>
    <property type="project" value="TreeGrafter"/>
</dbReference>
<keyword evidence="6" id="KW-0966">Cell projection</keyword>
<dbReference type="PROSITE" id="PS50076">
    <property type="entry name" value="DNAJ_2"/>
    <property type="match status" value="1"/>
</dbReference>
<feature type="domain" description="J" evidence="14">
    <location>
        <begin position="35"/>
        <end position="99"/>
    </location>
</feature>
<keyword evidence="4" id="KW-0969">Cilium</keyword>
<dbReference type="AlphaFoldDB" id="A0A9Q1DQ67"/>
<evidence type="ECO:0000256" key="9">
    <source>
        <dbReference type="ARBA" id="ARBA00071910"/>
    </source>
</evidence>
<evidence type="ECO:0000256" key="6">
    <source>
        <dbReference type="ARBA" id="ARBA00023273"/>
    </source>
</evidence>
<dbReference type="GO" id="GO:0007017">
    <property type="term" value="P:microtubule-based process"/>
    <property type="evidence" value="ECO:0007669"/>
    <property type="project" value="UniProtKB-ARBA"/>
</dbReference>
<dbReference type="FunFam" id="2.60.260.20:FF:000002">
    <property type="entry name" value="Dnaj homolog subfamily b member"/>
    <property type="match status" value="1"/>
</dbReference>
<reference evidence="15" key="1">
    <citation type="journal article" date="2023" name="Science">
        <title>Genome structures resolve the early diversification of teleost fishes.</title>
        <authorList>
            <person name="Parey E."/>
            <person name="Louis A."/>
            <person name="Montfort J."/>
            <person name="Bouchez O."/>
            <person name="Roques C."/>
            <person name="Iampietro C."/>
            <person name="Lluch J."/>
            <person name="Castinel A."/>
            <person name="Donnadieu C."/>
            <person name="Desvignes T."/>
            <person name="Floi Bucao C."/>
            <person name="Jouanno E."/>
            <person name="Wen M."/>
            <person name="Mejri S."/>
            <person name="Dirks R."/>
            <person name="Jansen H."/>
            <person name="Henkel C."/>
            <person name="Chen W.J."/>
            <person name="Zahm M."/>
            <person name="Cabau C."/>
            <person name="Klopp C."/>
            <person name="Thompson A.W."/>
            <person name="Robinson-Rechavi M."/>
            <person name="Braasch I."/>
            <person name="Lecointre G."/>
            <person name="Bobe J."/>
            <person name="Postlethwait J.H."/>
            <person name="Berthelot C."/>
            <person name="Roest Crollius H."/>
            <person name="Guiguen Y."/>
        </authorList>
    </citation>
    <scope>NUCLEOTIDE SEQUENCE</scope>
    <source>
        <strain evidence="15">Concon-B</strain>
    </source>
</reference>
<evidence type="ECO:0000256" key="1">
    <source>
        <dbReference type="ARBA" id="ARBA00004230"/>
    </source>
</evidence>
<dbReference type="GO" id="GO:0030030">
    <property type="term" value="P:cell projection organization"/>
    <property type="evidence" value="ECO:0007669"/>
    <property type="project" value="UniProtKB-KW"/>
</dbReference>
<dbReference type="EMBL" id="JAFJMO010000005">
    <property type="protein sequence ID" value="KAJ8276658.1"/>
    <property type="molecule type" value="Genomic_DNA"/>
</dbReference>